<dbReference type="EMBL" id="JARKIB010000079">
    <property type="protein sequence ID" value="KAJ7746659.1"/>
    <property type="molecule type" value="Genomic_DNA"/>
</dbReference>
<keyword evidence="3" id="KW-1185">Reference proteome</keyword>
<sequence>MKLKVRGSLHAAMAIHFSVFRQSRRIHLLRRRCHILDAARRSFEVVRIGAVTILAGVGLVAVSRQVSERWRWLPALSIYQIISLGLLSGFVIVLRTC</sequence>
<organism evidence="2 3">
    <name type="scientific">Mycena metata</name>
    <dbReference type="NCBI Taxonomy" id="1033252"/>
    <lineage>
        <taxon>Eukaryota</taxon>
        <taxon>Fungi</taxon>
        <taxon>Dikarya</taxon>
        <taxon>Basidiomycota</taxon>
        <taxon>Agaricomycotina</taxon>
        <taxon>Agaricomycetes</taxon>
        <taxon>Agaricomycetidae</taxon>
        <taxon>Agaricales</taxon>
        <taxon>Marasmiineae</taxon>
        <taxon>Mycenaceae</taxon>
        <taxon>Mycena</taxon>
    </lineage>
</organism>
<dbReference type="Proteomes" id="UP001215598">
    <property type="component" value="Unassembled WGS sequence"/>
</dbReference>
<protein>
    <submittedName>
        <fullName evidence="2">Uncharacterized protein</fullName>
    </submittedName>
</protein>
<comment type="caution">
    <text evidence="2">The sequence shown here is derived from an EMBL/GenBank/DDBJ whole genome shotgun (WGS) entry which is preliminary data.</text>
</comment>
<evidence type="ECO:0000313" key="3">
    <source>
        <dbReference type="Proteomes" id="UP001215598"/>
    </source>
</evidence>
<keyword evidence="1" id="KW-0812">Transmembrane</keyword>
<feature type="transmembrane region" description="Helical" evidence="1">
    <location>
        <begin position="72"/>
        <end position="94"/>
    </location>
</feature>
<evidence type="ECO:0000256" key="1">
    <source>
        <dbReference type="SAM" id="Phobius"/>
    </source>
</evidence>
<keyword evidence="1" id="KW-1133">Transmembrane helix</keyword>
<proteinExistence type="predicted"/>
<accession>A0AAD7IQ05</accession>
<name>A0AAD7IQ05_9AGAR</name>
<reference evidence="2" key="1">
    <citation type="submission" date="2023-03" db="EMBL/GenBank/DDBJ databases">
        <title>Massive genome expansion in bonnet fungi (Mycena s.s.) driven by repeated elements and novel gene families across ecological guilds.</title>
        <authorList>
            <consortium name="Lawrence Berkeley National Laboratory"/>
            <person name="Harder C.B."/>
            <person name="Miyauchi S."/>
            <person name="Viragh M."/>
            <person name="Kuo A."/>
            <person name="Thoen E."/>
            <person name="Andreopoulos B."/>
            <person name="Lu D."/>
            <person name="Skrede I."/>
            <person name="Drula E."/>
            <person name="Henrissat B."/>
            <person name="Morin E."/>
            <person name="Kohler A."/>
            <person name="Barry K."/>
            <person name="LaButti K."/>
            <person name="Morin E."/>
            <person name="Salamov A."/>
            <person name="Lipzen A."/>
            <person name="Mereny Z."/>
            <person name="Hegedus B."/>
            <person name="Baldrian P."/>
            <person name="Stursova M."/>
            <person name="Weitz H."/>
            <person name="Taylor A."/>
            <person name="Grigoriev I.V."/>
            <person name="Nagy L.G."/>
            <person name="Martin F."/>
            <person name="Kauserud H."/>
        </authorList>
    </citation>
    <scope>NUCLEOTIDE SEQUENCE</scope>
    <source>
        <strain evidence="2">CBHHK182m</strain>
    </source>
</reference>
<keyword evidence="1" id="KW-0472">Membrane</keyword>
<gene>
    <name evidence="2" type="ORF">B0H16DRAFT_1556644</name>
</gene>
<feature type="transmembrane region" description="Helical" evidence="1">
    <location>
        <begin position="45"/>
        <end position="66"/>
    </location>
</feature>
<evidence type="ECO:0000313" key="2">
    <source>
        <dbReference type="EMBL" id="KAJ7746659.1"/>
    </source>
</evidence>
<dbReference type="AlphaFoldDB" id="A0AAD7IQ05"/>